<gene>
    <name evidence="6" type="ORF">AAHA92_03337</name>
</gene>
<dbReference type="GO" id="GO:0032259">
    <property type="term" value="P:methylation"/>
    <property type="evidence" value="ECO:0007669"/>
    <property type="project" value="UniProtKB-KW"/>
</dbReference>
<dbReference type="GO" id="GO:0046872">
    <property type="term" value="F:metal ion binding"/>
    <property type="evidence" value="ECO:0007669"/>
    <property type="project" value="UniProtKB-KW"/>
</dbReference>
<dbReference type="Pfam" id="PF03492">
    <property type="entry name" value="Methyltransf_7"/>
    <property type="match status" value="1"/>
</dbReference>
<keyword evidence="3" id="KW-0808">Transferase</keyword>
<comment type="caution">
    <text evidence="6">The sequence shown here is derived from an EMBL/GenBank/DDBJ whole genome shotgun (WGS) entry which is preliminary data.</text>
</comment>
<dbReference type="GO" id="GO:0008168">
    <property type="term" value="F:methyltransferase activity"/>
    <property type="evidence" value="ECO:0007669"/>
    <property type="project" value="UniProtKB-KW"/>
</dbReference>
<dbReference type="InterPro" id="IPR042086">
    <property type="entry name" value="MeTrfase_capping"/>
</dbReference>
<keyword evidence="5" id="KW-0460">Magnesium</keyword>
<dbReference type="Gene3D" id="1.10.1200.270">
    <property type="entry name" value="Methyltransferase, alpha-helical capping domain"/>
    <property type="match status" value="1"/>
</dbReference>
<organism evidence="6 7">
    <name type="scientific">Salvia divinorum</name>
    <name type="common">Maria pastora</name>
    <name type="synonym">Diviner's sage</name>
    <dbReference type="NCBI Taxonomy" id="28513"/>
    <lineage>
        <taxon>Eukaryota</taxon>
        <taxon>Viridiplantae</taxon>
        <taxon>Streptophyta</taxon>
        <taxon>Embryophyta</taxon>
        <taxon>Tracheophyta</taxon>
        <taxon>Spermatophyta</taxon>
        <taxon>Magnoliopsida</taxon>
        <taxon>eudicotyledons</taxon>
        <taxon>Gunneridae</taxon>
        <taxon>Pentapetalae</taxon>
        <taxon>asterids</taxon>
        <taxon>lamiids</taxon>
        <taxon>Lamiales</taxon>
        <taxon>Lamiaceae</taxon>
        <taxon>Nepetoideae</taxon>
        <taxon>Mentheae</taxon>
        <taxon>Salviinae</taxon>
        <taxon>Salvia</taxon>
        <taxon>Salvia subgen. Calosphace</taxon>
    </lineage>
</organism>
<dbReference type="AlphaFoldDB" id="A0ABD1IGS0"/>
<comment type="similarity">
    <text evidence="1">Belongs to the methyltransferase superfamily. Type-7 methyltransferase family.</text>
</comment>
<sequence>MEQGGNIHRKQKPGASDKRVLLSIPTRFPDVPEMPVGGSCGAMVLTILGRKSDNAASKECCYIWELLALSLEEMVSEGAIEEEKLHSFNIPQYMPSPAEVRRSVEEEGSFAITRLEVSEIRWADCGSSGGGEDVAKCMRSVAEPMLVEHFGESIIDELFGKYQRILTDRMSKEETKFINVTVSLIRRG</sequence>
<evidence type="ECO:0000256" key="3">
    <source>
        <dbReference type="ARBA" id="ARBA00022679"/>
    </source>
</evidence>
<accession>A0ABD1IGS0</accession>
<keyword evidence="2" id="KW-0489">Methyltransferase</keyword>
<evidence type="ECO:0000256" key="1">
    <source>
        <dbReference type="ARBA" id="ARBA00007967"/>
    </source>
</evidence>
<evidence type="ECO:0000313" key="6">
    <source>
        <dbReference type="EMBL" id="KAL1567916.1"/>
    </source>
</evidence>
<dbReference type="EMBL" id="JBEAFC010000002">
    <property type="protein sequence ID" value="KAL1567916.1"/>
    <property type="molecule type" value="Genomic_DNA"/>
</dbReference>
<reference evidence="6 7" key="1">
    <citation type="submission" date="2024-06" db="EMBL/GenBank/DDBJ databases">
        <title>A chromosome level genome sequence of Diviner's sage (Salvia divinorum).</title>
        <authorList>
            <person name="Ford S.A."/>
            <person name="Ro D.-K."/>
            <person name="Ness R.W."/>
            <person name="Phillips M.A."/>
        </authorList>
    </citation>
    <scope>NUCLEOTIDE SEQUENCE [LARGE SCALE GENOMIC DNA]</scope>
    <source>
        <strain evidence="6">SAF-2024a</strain>
        <tissue evidence="6">Leaf</tissue>
    </source>
</reference>
<dbReference type="Proteomes" id="UP001567538">
    <property type="component" value="Unassembled WGS sequence"/>
</dbReference>
<name>A0ABD1IGS0_SALDI</name>
<keyword evidence="4" id="KW-0479">Metal-binding</keyword>
<dbReference type="SUPFAM" id="SSF53335">
    <property type="entry name" value="S-adenosyl-L-methionine-dependent methyltransferases"/>
    <property type="match status" value="1"/>
</dbReference>
<dbReference type="InterPro" id="IPR005299">
    <property type="entry name" value="MeTrfase_7"/>
</dbReference>
<evidence type="ECO:0000256" key="4">
    <source>
        <dbReference type="ARBA" id="ARBA00022723"/>
    </source>
</evidence>
<evidence type="ECO:0000256" key="2">
    <source>
        <dbReference type="ARBA" id="ARBA00022603"/>
    </source>
</evidence>
<dbReference type="InterPro" id="IPR029063">
    <property type="entry name" value="SAM-dependent_MTases_sf"/>
</dbReference>
<proteinExistence type="inferred from homology"/>
<protein>
    <submittedName>
        <fullName evidence="6">S-adenosyl-L-methionine:benzoic acid/salicylic acid carboxyl methyltransferase 3-like isoform X2</fullName>
    </submittedName>
</protein>
<dbReference type="PANTHER" id="PTHR31009">
    <property type="entry name" value="S-ADENOSYL-L-METHIONINE:CARBOXYL METHYLTRANSFERASE FAMILY PROTEIN"/>
    <property type="match status" value="1"/>
</dbReference>
<dbReference type="Gene3D" id="3.40.50.150">
    <property type="entry name" value="Vaccinia Virus protein VP39"/>
    <property type="match status" value="1"/>
</dbReference>
<evidence type="ECO:0000256" key="5">
    <source>
        <dbReference type="ARBA" id="ARBA00022842"/>
    </source>
</evidence>
<evidence type="ECO:0000313" key="7">
    <source>
        <dbReference type="Proteomes" id="UP001567538"/>
    </source>
</evidence>
<keyword evidence="7" id="KW-1185">Reference proteome</keyword>